<organism evidence="1 2">
    <name type="scientific">Aegilops tauschii subsp. strangulata</name>
    <name type="common">Goatgrass</name>
    <dbReference type="NCBI Taxonomy" id="200361"/>
    <lineage>
        <taxon>Eukaryota</taxon>
        <taxon>Viridiplantae</taxon>
        <taxon>Streptophyta</taxon>
        <taxon>Embryophyta</taxon>
        <taxon>Tracheophyta</taxon>
        <taxon>Spermatophyta</taxon>
        <taxon>Magnoliopsida</taxon>
        <taxon>Liliopsida</taxon>
        <taxon>Poales</taxon>
        <taxon>Poaceae</taxon>
        <taxon>BOP clade</taxon>
        <taxon>Pooideae</taxon>
        <taxon>Triticodae</taxon>
        <taxon>Triticeae</taxon>
        <taxon>Triticinae</taxon>
        <taxon>Aegilops</taxon>
    </lineage>
</organism>
<dbReference type="Gramene" id="AET6Gv20350400.1">
    <property type="protein sequence ID" value="AET6Gv20350400.1"/>
    <property type="gene ID" value="AET6Gv20350400"/>
</dbReference>
<evidence type="ECO:0000313" key="2">
    <source>
        <dbReference type="Proteomes" id="UP000015105"/>
    </source>
</evidence>
<keyword evidence="2" id="KW-1185">Reference proteome</keyword>
<name>A0A453NEL3_AEGTS</name>
<reference evidence="2" key="2">
    <citation type="journal article" date="2017" name="Nat. Plants">
        <title>The Aegilops tauschii genome reveals multiple impacts of transposons.</title>
        <authorList>
            <person name="Zhao G."/>
            <person name="Zou C."/>
            <person name="Li K."/>
            <person name="Wang K."/>
            <person name="Li T."/>
            <person name="Gao L."/>
            <person name="Zhang X."/>
            <person name="Wang H."/>
            <person name="Yang Z."/>
            <person name="Liu X."/>
            <person name="Jiang W."/>
            <person name="Mao L."/>
            <person name="Kong X."/>
            <person name="Jiao Y."/>
            <person name="Jia J."/>
        </authorList>
    </citation>
    <scope>NUCLEOTIDE SEQUENCE [LARGE SCALE GENOMIC DNA]</scope>
    <source>
        <strain evidence="2">cv. AL8/78</strain>
    </source>
</reference>
<dbReference type="Proteomes" id="UP000015105">
    <property type="component" value="Chromosome 6D"/>
</dbReference>
<accession>A0A453NEL3</accession>
<reference evidence="2" key="1">
    <citation type="journal article" date="2014" name="Science">
        <title>Ancient hybridizations among the ancestral genomes of bread wheat.</title>
        <authorList>
            <consortium name="International Wheat Genome Sequencing Consortium,"/>
            <person name="Marcussen T."/>
            <person name="Sandve S.R."/>
            <person name="Heier L."/>
            <person name="Spannagl M."/>
            <person name="Pfeifer M."/>
            <person name="Jakobsen K.S."/>
            <person name="Wulff B.B."/>
            <person name="Steuernagel B."/>
            <person name="Mayer K.F."/>
            <person name="Olsen O.A."/>
        </authorList>
    </citation>
    <scope>NUCLEOTIDE SEQUENCE [LARGE SCALE GENOMIC DNA]</scope>
    <source>
        <strain evidence="2">cv. AL8/78</strain>
    </source>
</reference>
<dbReference type="AlphaFoldDB" id="A0A453NEL3"/>
<sequence length="146" mass="16162">ITFAIAAATGVIGPIANLLLQKHRTRCSHCCHGISSTYQKPLLAAPINHAERCNGRTSLPSQQPHDVFEQPVPYDLLTDMSLVHQVYPVLVDQLPTIWHFPLLFSSFCIAVFSSDVVYSLFAKSTLNFGDLCALQKFVFGVTEDIE</sequence>
<proteinExistence type="predicted"/>
<evidence type="ECO:0000313" key="1">
    <source>
        <dbReference type="EnsemblPlants" id="AET6Gv20350400.1"/>
    </source>
</evidence>
<protein>
    <submittedName>
        <fullName evidence="1">Uncharacterized protein</fullName>
    </submittedName>
</protein>
<reference evidence="1" key="4">
    <citation type="submission" date="2019-03" db="UniProtKB">
        <authorList>
            <consortium name="EnsemblPlants"/>
        </authorList>
    </citation>
    <scope>IDENTIFICATION</scope>
</reference>
<reference evidence="1" key="5">
    <citation type="journal article" date="2021" name="G3 (Bethesda)">
        <title>Aegilops tauschii genome assembly Aet v5.0 features greater sequence contiguity and improved annotation.</title>
        <authorList>
            <person name="Wang L."/>
            <person name="Zhu T."/>
            <person name="Rodriguez J.C."/>
            <person name="Deal K.R."/>
            <person name="Dubcovsky J."/>
            <person name="McGuire P.E."/>
            <person name="Lux T."/>
            <person name="Spannagl M."/>
            <person name="Mayer K.F.X."/>
            <person name="Baldrich P."/>
            <person name="Meyers B.C."/>
            <person name="Huo N."/>
            <person name="Gu Y.Q."/>
            <person name="Zhou H."/>
            <person name="Devos K.M."/>
            <person name="Bennetzen J.L."/>
            <person name="Unver T."/>
            <person name="Budak H."/>
            <person name="Gulick P.J."/>
            <person name="Galiba G."/>
            <person name="Kalapos B."/>
            <person name="Nelson D.R."/>
            <person name="Li P."/>
            <person name="You F.M."/>
            <person name="Luo M.C."/>
            <person name="Dvorak J."/>
        </authorList>
    </citation>
    <scope>NUCLEOTIDE SEQUENCE [LARGE SCALE GENOMIC DNA]</scope>
    <source>
        <strain evidence="1">cv. AL8/78</strain>
    </source>
</reference>
<dbReference type="EnsemblPlants" id="AET6Gv20350400.1">
    <property type="protein sequence ID" value="AET6Gv20350400.1"/>
    <property type="gene ID" value="AET6Gv20350400"/>
</dbReference>
<reference evidence="1" key="3">
    <citation type="journal article" date="2017" name="Nature">
        <title>Genome sequence of the progenitor of the wheat D genome Aegilops tauschii.</title>
        <authorList>
            <person name="Luo M.C."/>
            <person name="Gu Y.Q."/>
            <person name="Puiu D."/>
            <person name="Wang H."/>
            <person name="Twardziok S.O."/>
            <person name="Deal K.R."/>
            <person name="Huo N."/>
            <person name="Zhu T."/>
            <person name="Wang L."/>
            <person name="Wang Y."/>
            <person name="McGuire P.E."/>
            <person name="Liu S."/>
            <person name="Long H."/>
            <person name="Ramasamy R.K."/>
            <person name="Rodriguez J.C."/>
            <person name="Van S.L."/>
            <person name="Yuan L."/>
            <person name="Wang Z."/>
            <person name="Xia Z."/>
            <person name="Xiao L."/>
            <person name="Anderson O.D."/>
            <person name="Ouyang S."/>
            <person name="Liang Y."/>
            <person name="Zimin A.V."/>
            <person name="Pertea G."/>
            <person name="Qi P."/>
            <person name="Bennetzen J.L."/>
            <person name="Dai X."/>
            <person name="Dawson M.W."/>
            <person name="Muller H.G."/>
            <person name="Kugler K."/>
            <person name="Rivarola-Duarte L."/>
            <person name="Spannagl M."/>
            <person name="Mayer K.F.X."/>
            <person name="Lu F.H."/>
            <person name="Bevan M.W."/>
            <person name="Leroy P."/>
            <person name="Li P."/>
            <person name="You F.M."/>
            <person name="Sun Q."/>
            <person name="Liu Z."/>
            <person name="Lyons E."/>
            <person name="Wicker T."/>
            <person name="Salzberg S.L."/>
            <person name="Devos K.M."/>
            <person name="Dvorak J."/>
        </authorList>
    </citation>
    <scope>NUCLEOTIDE SEQUENCE [LARGE SCALE GENOMIC DNA]</scope>
    <source>
        <strain evidence="1">cv. AL8/78</strain>
    </source>
</reference>